<dbReference type="Pfam" id="PF07798">
    <property type="entry name" value="CCDC90-like"/>
    <property type="match status" value="1"/>
</dbReference>
<reference evidence="11 13" key="2">
    <citation type="submission" date="2023-09" db="EMBL/GenBank/DDBJ databases">
        <title>Complete-Gapless Cercospora beticola genome.</title>
        <authorList>
            <person name="Wyatt N.A."/>
            <person name="Spanner R.E."/>
            <person name="Bolton M.D."/>
        </authorList>
    </citation>
    <scope>NUCLEOTIDE SEQUENCE [LARGE SCALE GENOMIC DNA]</scope>
    <source>
        <strain evidence="11">Cb09-40</strain>
    </source>
</reference>
<evidence type="ECO:0000313" key="10">
    <source>
        <dbReference type="EMBL" id="PIA98831.1"/>
    </source>
</evidence>
<feature type="compositionally biased region" description="Polar residues" evidence="8">
    <location>
        <begin position="171"/>
        <end position="185"/>
    </location>
</feature>
<evidence type="ECO:0000256" key="3">
    <source>
        <dbReference type="ARBA" id="ARBA00022692"/>
    </source>
</evidence>
<keyword evidence="4 9" id="KW-1133">Transmembrane helix</keyword>
<evidence type="ECO:0000256" key="5">
    <source>
        <dbReference type="ARBA" id="ARBA00023054"/>
    </source>
</evidence>
<keyword evidence="3 9" id="KW-0812">Transmembrane</keyword>
<evidence type="ECO:0000256" key="2">
    <source>
        <dbReference type="ARBA" id="ARBA00004370"/>
    </source>
</evidence>
<feature type="region of interest" description="Disordered" evidence="8">
    <location>
        <begin position="17"/>
        <end position="201"/>
    </location>
</feature>
<evidence type="ECO:0000313" key="12">
    <source>
        <dbReference type="Proteomes" id="UP000230605"/>
    </source>
</evidence>
<dbReference type="PANTHER" id="PTHR14360:SF12">
    <property type="entry name" value="MOZ PROTEIN REPRESENTS A CHROMATIN-ASSOCIATED ACETYLTRANSFERASE"/>
    <property type="match status" value="1"/>
</dbReference>
<evidence type="ECO:0000313" key="11">
    <source>
        <dbReference type="EMBL" id="WPA99563.1"/>
    </source>
</evidence>
<organism evidence="10 12">
    <name type="scientific">Cercospora beticola</name>
    <name type="common">Sugarbeet leaf spot fungus</name>
    <dbReference type="NCBI Taxonomy" id="122368"/>
    <lineage>
        <taxon>Eukaryota</taxon>
        <taxon>Fungi</taxon>
        <taxon>Dikarya</taxon>
        <taxon>Ascomycota</taxon>
        <taxon>Pezizomycotina</taxon>
        <taxon>Dothideomycetes</taxon>
        <taxon>Dothideomycetidae</taxon>
        <taxon>Mycosphaerellales</taxon>
        <taxon>Mycosphaerellaceae</taxon>
        <taxon>Cercospora</taxon>
    </lineage>
</organism>
<comment type="subcellular location">
    <subcellularLocation>
        <location evidence="2">Membrane</location>
    </subcellularLocation>
    <subcellularLocation>
        <location evidence="1">Mitochondrion</location>
    </subcellularLocation>
</comment>
<dbReference type="EMBL" id="CP134186">
    <property type="protein sequence ID" value="WPA99563.1"/>
    <property type="molecule type" value="Genomic_DNA"/>
</dbReference>
<reference evidence="10 12" key="1">
    <citation type="submission" date="2015-10" db="EMBL/GenBank/DDBJ databases">
        <title>The cercosporin biosynthetic gene cluster was horizontally transferred to several fungal lineages and shown to be expanded in Cercospora beticola based on microsynteny with recipient genomes.</title>
        <authorList>
            <person name="De Jonge R."/>
            <person name="Ebert M.K."/>
            <person name="Suttle J.C."/>
            <person name="Jurick Ii W.M."/>
            <person name="Secor G.A."/>
            <person name="Thomma B.P."/>
            <person name="Van De Peer Y."/>
            <person name="Bolton M.D."/>
        </authorList>
    </citation>
    <scope>NUCLEOTIDE SEQUENCE [LARGE SCALE GENOMIC DNA]</scope>
    <source>
        <strain evidence="10 12">09-40</strain>
    </source>
</reference>
<evidence type="ECO:0000256" key="8">
    <source>
        <dbReference type="SAM" id="MobiDB-lite"/>
    </source>
</evidence>
<dbReference type="AlphaFoldDB" id="A0A2G5I246"/>
<sequence>MAAPRLPFLWPVLARGFESTSPTVRSARAAQRIQAFHSTSRRRRPEVTPPQQQRYGTANEPLPHLANGKKRSKKNAPAEQQKRLPKIGEKLQTAGEAEVKAERQELQTEDVKKEPKPEDVPATSKAHSDPLLDGATPIQKAPGAPETPPDKPLETLLDSVPDPVEHAEEQQAASSKTQPEEQPTQAFDEHAPSTKAPHISTPRHVHHFDTYGLVNRLKDGNWSEAQAITTMKGVRVMLAENMDLAREALVSKSQVENETYLFRAACAELKTEVTSRRRAEQEKMRTERAQLQHEVEILTQRLGQEIAAMKDDIKGTFDDRKMAVRNDERLMESKIQRLNYQITVDLQADAKSEVEGLRWVMTRRVILALGVIVIMVVASLRIYSNAVHEQELTAKRLARMRSGGTQTDSGSGRGGPTGSDSPTSGQGMNGGEMLVDSLPTG</sequence>
<dbReference type="Proteomes" id="UP001302367">
    <property type="component" value="Chromosome 3"/>
</dbReference>
<evidence type="ECO:0000256" key="7">
    <source>
        <dbReference type="ARBA" id="ARBA00023136"/>
    </source>
</evidence>
<evidence type="ECO:0000256" key="4">
    <source>
        <dbReference type="ARBA" id="ARBA00022989"/>
    </source>
</evidence>
<dbReference type="OrthoDB" id="5424147at2759"/>
<feature type="compositionally biased region" description="Basic and acidic residues" evidence="8">
    <location>
        <begin position="97"/>
        <end position="119"/>
    </location>
</feature>
<name>A0A2G5I246_CERBT</name>
<keyword evidence="7 9" id="KW-0472">Membrane</keyword>
<keyword evidence="13" id="KW-1185">Reference proteome</keyword>
<keyword evidence="6" id="KW-0496">Mitochondrion</keyword>
<accession>A0A2G5I246</accession>
<evidence type="ECO:0000256" key="6">
    <source>
        <dbReference type="ARBA" id="ARBA00023128"/>
    </source>
</evidence>
<evidence type="ECO:0000313" key="13">
    <source>
        <dbReference type="Proteomes" id="UP001302367"/>
    </source>
</evidence>
<proteinExistence type="predicted"/>
<dbReference type="InterPro" id="IPR024461">
    <property type="entry name" value="CCDC90-like"/>
</dbReference>
<feature type="compositionally biased region" description="Basic and acidic residues" evidence="8">
    <location>
        <begin position="80"/>
        <end position="89"/>
    </location>
</feature>
<feature type="transmembrane region" description="Helical" evidence="9">
    <location>
        <begin position="365"/>
        <end position="383"/>
    </location>
</feature>
<evidence type="ECO:0000256" key="1">
    <source>
        <dbReference type="ARBA" id="ARBA00004173"/>
    </source>
</evidence>
<keyword evidence="5" id="KW-0175">Coiled coil</keyword>
<dbReference type="PANTHER" id="PTHR14360">
    <property type="entry name" value="PROTEIN FMP32, MITOCHONDRIAL"/>
    <property type="match status" value="1"/>
</dbReference>
<dbReference type="EMBL" id="LKMD01000101">
    <property type="protein sequence ID" value="PIA98831.1"/>
    <property type="molecule type" value="Genomic_DNA"/>
</dbReference>
<gene>
    <name evidence="10" type="ORF">CB0940_02429</name>
    <name evidence="11" type="ORF">RHO25_004181</name>
</gene>
<protein>
    <submittedName>
        <fullName evidence="10">Hypotheticalsprotein</fullName>
    </submittedName>
</protein>
<feature type="region of interest" description="Disordered" evidence="8">
    <location>
        <begin position="397"/>
        <end position="441"/>
    </location>
</feature>
<dbReference type="GO" id="GO:0016020">
    <property type="term" value="C:membrane"/>
    <property type="evidence" value="ECO:0007669"/>
    <property type="project" value="UniProtKB-SubCell"/>
</dbReference>
<dbReference type="Gene3D" id="1.20.5.340">
    <property type="match status" value="1"/>
</dbReference>
<dbReference type="Proteomes" id="UP000230605">
    <property type="component" value="Chromosome 3"/>
</dbReference>
<dbReference type="GO" id="GO:0005739">
    <property type="term" value="C:mitochondrion"/>
    <property type="evidence" value="ECO:0007669"/>
    <property type="project" value="UniProtKB-SubCell"/>
</dbReference>
<evidence type="ECO:0000256" key="9">
    <source>
        <dbReference type="SAM" id="Phobius"/>
    </source>
</evidence>